<organism evidence="1 2">
    <name type="scientific">Arthrobacter livingstonensis</name>
    <dbReference type="NCBI Taxonomy" id="670078"/>
    <lineage>
        <taxon>Bacteria</taxon>
        <taxon>Bacillati</taxon>
        <taxon>Actinomycetota</taxon>
        <taxon>Actinomycetes</taxon>
        <taxon>Micrococcales</taxon>
        <taxon>Micrococcaceae</taxon>
        <taxon>Arthrobacter</taxon>
    </lineage>
</organism>
<keyword evidence="2" id="KW-1185">Reference proteome</keyword>
<evidence type="ECO:0000313" key="1">
    <source>
        <dbReference type="EMBL" id="PYI69789.1"/>
    </source>
</evidence>
<accession>A0A2V5LDT8</accession>
<reference evidence="1 2" key="1">
    <citation type="submission" date="2018-05" db="EMBL/GenBank/DDBJ databases">
        <title>Genetic diversity of glacier-inhabiting Cryobacterium bacteria in China and description of Cryobacterium mengkeensis sp. nov. and Arthrobacter glacialis sp. nov.</title>
        <authorList>
            <person name="Liu Q."/>
            <person name="Xin Y.-H."/>
        </authorList>
    </citation>
    <scope>NUCLEOTIDE SEQUENCE [LARGE SCALE GENOMIC DNA]</scope>
    <source>
        <strain evidence="1 2">LI2</strain>
    </source>
</reference>
<evidence type="ECO:0000313" key="2">
    <source>
        <dbReference type="Proteomes" id="UP000247832"/>
    </source>
</evidence>
<evidence type="ECO:0008006" key="3">
    <source>
        <dbReference type="Google" id="ProtNLM"/>
    </source>
</evidence>
<dbReference type="AlphaFoldDB" id="A0A2V5LDT8"/>
<dbReference type="Proteomes" id="UP000247832">
    <property type="component" value="Unassembled WGS sequence"/>
</dbReference>
<name>A0A2V5LDT8_9MICC</name>
<sequence>MVSAMKGDGCVIRVGGRSRGDVMQLLNSANVLLNVHAETLLAHTAFDAPESRSLRIVERTVEELGFEHGATWSRVFAAAKNQGLELCPLVTGPYLRLAMMKQADAPDSVLSAGRAPTGAIHVASEPPSGDVEYPKGFYIRVVDGRAWLRGYRCDDTYEWPPEQRLAFVLPAARQSASSFSGHGEG</sequence>
<gene>
    <name evidence="1" type="ORF">CVV68_01385</name>
</gene>
<proteinExistence type="predicted"/>
<protein>
    <recommendedName>
        <fullName evidence="3">Helicase</fullName>
    </recommendedName>
</protein>
<dbReference type="EMBL" id="QJVD01000001">
    <property type="protein sequence ID" value="PYI69789.1"/>
    <property type="molecule type" value="Genomic_DNA"/>
</dbReference>
<comment type="caution">
    <text evidence="1">The sequence shown here is derived from an EMBL/GenBank/DDBJ whole genome shotgun (WGS) entry which is preliminary data.</text>
</comment>